<feature type="region of interest" description="Disordered" evidence="1">
    <location>
        <begin position="1030"/>
        <end position="1053"/>
    </location>
</feature>
<dbReference type="InterPro" id="IPR029071">
    <property type="entry name" value="Ubiquitin-like_domsf"/>
</dbReference>
<feature type="region of interest" description="Disordered" evidence="1">
    <location>
        <begin position="266"/>
        <end position="301"/>
    </location>
</feature>
<evidence type="ECO:0000313" key="5">
    <source>
        <dbReference type="Proteomes" id="UP000822688"/>
    </source>
</evidence>
<feature type="compositionally biased region" description="Low complexity" evidence="1">
    <location>
        <begin position="560"/>
        <end position="577"/>
    </location>
</feature>
<feature type="compositionally biased region" description="Polar residues" evidence="1">
    <location>
        <begin position="696"/>
        <end position="706"/>
    </location>
</feature>
<dbReference type="Proteomes" id="UP000822688">
    <property type="component" value="Chromosome 2"/>
</dbReference>
<feature type="compositionally biased region" description="Polar residues" evidence="1">
    <location>
        <begin position="625"/>
        <end position="645"/>
    </location>
</feature>
<dbReference type="SMART" id="SM00213">
    <property type="entry name" value="UBQ"/>
    <property type="match status" value="1"/>
</dbReference>
<dbReference type="PANTHER" id="PTHR15204">
    <property type="entry name" value="LARGE PROLINE-RICH PROTEIN BAG6"/>
    <property type="match status" value="1"/>
</dbReference>
<dbReference type="InterPro" id="IPR000626">
    <property type="entry name" value="Ubiquitin-like_dom"/>
</dbReference>
<feature type="region of interest" description="Disordered" evidence="1">
    <location>
        <begin position="425"/>
        <end position="510"/>
    </location>
</feature>
<feature type="region of interest" description="Disordered" evidence="1">
    <location>
        <begin position="620"/>
        <end position="788"/>
    </location>
</feature>
<keyword evidence="5" id="KW-1185">Reference proteome</keyword>
<dbReference type="AlphaFoldDB" id="A0A8T0IRX1"/>
<feature type="compositionally biased region" description="Low complexity" evidence="1">
    <location>
        <begin position="750"/>
        <end position="761"/>
    </location>
</feature>
<evidence type="ECO:0000256" key="1">
    <source>
        <dbReference type="SAM" id="MobiDB-lite"/>
    </source>
</evidence>
<feature type="compositionally biased region" description="Polar residues" evidence="1">
    <location>
        <begin position="1"/>
        <end position="12"/>
    </location>
</feature>
<feature type="compositionally biased region" description="Basic and acidic residues" evidence="1">
    <location>
        <begin position="284"/>
        <end position="297"/>
    </location>
</feature>
<gene>
    <name evidence="3" type="ORF">KC19_2G041600</name>
    <name evidence="4" type="ORF">KC19_2G041700</name>
</gene>
<dbReference type="GO" id="GO:0031593">
    <property type="term" value="F:polyubiquitin modification-dependent protein binding"/>
    <property type="evidence" value="ECO:0007669"/>
    <property type="project" value="TreeGrafter"/>
</dbReference>
<evidence type="ECO:0000313" key="4">
    <source>
        <dbReference type="EMBL" id="KAG0585817.1"/>
    </source>
</evidence>
<evidence type="ECO:0000259" key="2">
    <source>
        <dbReference type="PROSITE" id="PS50053"/>
    </source>
</evidence>
<feature type="region of interest" description="Disordered" evidence="1">
    <location>
        <begin position="927"/>
        <end position="953"/>
    </location>
</feature>
<proteinExistence type="predicted"/>
<evidence type="ECO:0000313" key="3">
    <source>
        <dbReference type="EMBL" id="KAG0585816.1"/>
    </source>
</evidence>
<accession>A0A8T0IRX1</accession>
<sequence length="1053" mass="107779">MEANHEGTSGSGTVPEGEAGVGETVEIKIKTLDSQSYSVRVEKNVAVPALKEQLASVVGVPAESQRLICRGKVLKDDQLLSAYNVEDGHTLHLVARQPPPTSGVGPSAASSEDGHGETGLPPPGGRSGHVSHSLLMGTINFPDNGEGQMPDLNRIINAVISSIGMHGGVPFQGGAGSADNTTTGVLPTPGGVDGGAADGRNNGSDQDAGVRELELQIDALYGMPSNSAGASGPTPFRVVQAPVVVPDALTTMSQYLDRLEQSFAAEESARTTNSQEIGPTEARVASDVRPTGEEPRRGASPAALGALVNRVNSLLRGQASSALSRLASRLENEPTTFDAAARDDVQHTAYHDGNVMQQIGALLLELGRATLSLRMGQSPSESVVNSGPAIFISPTGPNPMMVQGANVASFRQVFDLSGMHRHNITLPSQSGGGVAVGTGLPSTPAGGPGFTVRQLLERADPRNASHGGGAPNDASGPARPNRSSNDAADGANAVPGSLSSGPTGMQGAFMTFDENGGMRVVPVRSRGAGHGPSANHGDSLFARLPQTFNFRPASNPPNDAPVAAATYPPPSASTDSPRQTDQASRSLPGEGGGAGGGIGSGEVAHLMSSLAPLLQHFAGALHQSGGPTPLQQQSDSEAQEAPSTDTVERQAEAEVRPTEDAQASRESPNGESVEAALDSGVTSMVSDEVSGDNERPGSSPNPTPEGQTLEAGGSGGPSGGTLDASGTAPVGLGLGGLQPLPARGRRRRQAQQSGQDGQRQAVQETLQSLRGQRDLASDTNQRTNMPMPSLGQLVRAIGGGGDRQQGGPSIIGQLMRSPVVENLVQQVMQGVGDVDAGGGGSRRGPATSPLDIQGMLQHVVPVVTQMLNGGSSAAFPGPSAGTSARSSSDGAGRATASREAESERWQDALTPEEAAGWSETIAADEELQQSMPSQRPLSDVYRRGTPAAKRQKTAVETAAEKLEDGGSADVVLRDLADAASAEISGSNGTTSTDDSTQQAVRVDGLAEAYLVVLFNDLAARVAADPDFGDGSRFPHAARIFHQPPQTPTEPDGE</sequence>
<dbReference type="FunFam" id="3.10.20.90:FF:000154">
    <property type="entry name" value="Large proline-rich protein BAG6"/>
    <property type="match status" value="1"/>
</dbReference>
<feature type="region of interest" description="Disordered" evidence="1">
    <location>
        <begin position="1"/>
        <end position="20"/>
    </location>
</feature>
<reference evidence="4" key="1">
    <citation type="submission" date="2020-06" db="EMBL/GenBank/DDBJ databases">
        <title>WGS assembly of Ceratodon purpureus strain R40.</title>
        <authorList>
            <person name="Carey S.B."/>
            <person name="Jenkins J."/>
            <person name="Shu S."/>
            <person name="Lovell J.T."/>
            <person name="Sreedasyam A."/>
            <person name="Maumus F."/>
            <person name="Tiley G.P."/>
            <person name="Fernandez-Pozo N."/>
            <person name="Barry K."/>
            <person name="Chen C."/>
            <person name="Wang M."/>
            <person name="Lipzen A."/>
            <person name="Daum C."/>
            <person name="Saski C.A."/>
            <person name="Payton A.C."/>
            <person name="Mcbreen J.C."/>
            <person name="Conrad R.E."/>
            <person name="Kollar L.M."/>
            <person name="Olsson S."/>
            <person name="Huttunen S."/>
            <person name="Landis J.B."/>
            <person name="Wickett N.J."/>
            <person name="Johnson M.G."/>
            <person name="Rensing S.A."/>
            <person name="Grimwood J."/>
            <person name="Schmutz J."/>
            <person name="Mcdaniel S.F."/>
        </authorList>
    </citation>
    <scope>NUCLEOTIDE SEQUENCE</scope>
    <source>
        <strain evidence="4">R40</strain>
    </source>
</reference>
<dbReference type="SUPFAM" id="SSF54236">
    <property type="entry name" value="Ubiquitin-like"/>
    <property type="match status" value="1"/>
</dbReference>
<organism evidence="4 5">
    <name type="scientific">Ceratodon purpureus</name>
    <name type="common">Fire moss</name>
    <name type="synonym">Dicranum purpureum</name>
    <dbReference type="NCBI Taxonomy" id="3225"/>
    <lineage>
        <taxon>Eukaryota</taxon>
        <taxon>Viridiplantae</taxon>
        <taxon>Streptophyta</taxon>
        <taxon>Embryophyta</taxon>
        <taxon>Bryophyta</taxon>
        <taxon>Bryophytina</taxon>
        <taxon>Bryopsida</taxon>
        <taxon>Dicranidae</taxon>
        <taxon>Pseudoditrichales</taxon>
        <taxon>Ditrichaceae</taxon>
        <taxon>Ceratodon</taxon>
    </lineage>
</organism>
<feature type="compositionally biased region" description="Low complexity" evidence="1">
    <location>
        <begin position="879"/>
        <end position="895"/>
    </location>
</feature>
<feature type="compositionally biased region" description="Basic and acidic residues" evidence="1">
    <location>
        <begin position="896"/>
        <end position="906"/>
    </location>
</feature>
<feature type="region of interest" description="Disordered" evidence="1">
    <location>
        <begin position="521"/>
        <end position="540"/>
    </location>
</feature>
<dbReference type="PROSITE" id="PS50053">
    <property type="entry name" value="UBIQUITIN_2"/>
    <property type="match status" value="1"/>
</dbReference>
<feature type="domain" description="Ubiquitin-like" evidence="2">
    <location>
        <begin position="25"/>
        <end position="100"/>
    </location>
</feature>
<dbReference type="Pfam" id="PF00240">
    <property type="entry name" value="ubiquitin"/>
    <property type="match status" value="1"/>
</dbReference>
<dbReference type="PANTHER" id="PTHR15204:SF0">
    <property type="entry name" value="LARGE PROLINE-RICH PROTEIN BAG6"/>
    <property type="match status" value="1"/>
</dbReference>
<feature type="compositionally biased region" description="Polar residues" evidence="1">
    <location>
        <begin position="777"/>
        <end position="786"/>
    </location>
</feature>
<dbReference type="GO" id="GO:0071818">
    <property type="term" value="C:BAT3 complex"/>
    <property type="evidence" value="ECO:0007669"/>
    <property type="project" value="TreeGrafter"/>
</dbReference>
<dbReference type="GO" id="GO:0051787">
    <property type="term" value="F:misfolded protein binding"/>
    <property type="evidence" value="ECO:0007669"/>
    <property type="project" value="TreeGrafter"/>
</dbReference>
<feature type="region of interest" description="Disordered" evidence="1">
    <location>
        <begin position="94"/>
        <end position="132"/>
    </location>
</feature>
<name>A0A8T0IRX1_CERPU</name>
<feature type="region of interest" description="Disordered" evidence="1">
    <location>
        <begin position="871"/>
        <end position="911"/>
    </location>
</feature>
<dbReference type="GO" id="GO:0036503">
    <property type="term" value="P:ERAD pathway"/>
    <property type="evidence" value="ECO:0007669"/>
    <property type="project" value="TreeGrafter"/>
</dbReference>
<dbReference type="Gene3D" id="3.10.20.90">
    <property type="entry name" value="Phosphatidylinositol 3-kinase Catalytic Subunit, Chain A, domain 1"/>
    <property type="match status" value="1"/>
</dbReference>
<feature type="compositionally biased region" description="Basic and acidic residues" evidence="1">
    <location>
        <begin position="646"/>
        <end position="663"/>
    </location>
</feature>
<dbReference type="EMBL" id="CM026422">
    <property type="protein sequence ID" value="KAG0585817.1"/>
    <property type="molecule type" value="Genomic_DNA"/>
</dbReference>
<feature type="compositionally biased region" description="Gly residues" evidence="1">
    <location>
        <begin position="589"/>
        <end position="600"/>
    </location>
</feature>
<comment type="caution">
    <text evidence="4">The sequence shown here is derived from an EMBL/GenBank/DDBJ whole genome shotgun (WGS) entry which is preliminary data.</text>
</comment>
<dbReference type="EMBL" id="CM026422">
    <property type="protein sequence ID" value="KAG0585816.1"/>
    <property type="molecule type" value="Genomic_DNA"/>
</dbReference>
<feature type="region of interest" description="Disordered" evidence="1">
    <location>
        <begin position="548"/>
        <end position="600"/>
    </location>
</feature>
<protein>
    <recommendedName>
        <fullName evidence="2">Ubiquitin-like domain-containing protein</fullName>
    </recommendedName>
</protein>